<evidence type="ECO:0000313" key="8">
    <source>
        <dbReference type="Proteomes" id="UP001430755"/>
    </source>
</evidence>
<sequence length="431" mass="44875">MSGEATKAAAPGGEYEYAFEAVPDSERTSGLSLFMVLAGYPIAVSNFVTGAAIGFRMTFIDAVIAMLTADAFLIFIAVSTGLIAFKTGLSTSFLSRIAFGRRGSTIFSLLLVLSSAVWVGINGDTFASMVAVNFPWWPLPTAATSAAIILLWSISAMRGYRGLEIVSWIGVPIATAMAVICFVMVGMSNNGYGAVLAYAPDPANTMSFTEASASIVGSWVFGCLITPDAARFARSRKGVVGAGTSASFLGLFCLQFVGCVVAQIAVDPDFSAATAALGLGGVVLVCTFVCLCTTQDNNIYGAGLAMQNILAETPLAGKVRHCWIALSITVAAAIFAACGALSFLLPVIQFLSVLLAPVPALIIAEYCFVKNSKAGIGFNPVALVCWLAGGAVGQLCLMANFFVSPVVAFAFTLVLYTVLSKAFDKRVLAGR</sequence>
<feature type="transmembrane region" description="Helical" evidence="6">
    <location>
        <begin position="376"/>
        <end position="395"/>
    </location>
</feature>
<dbReference type="Pfam" id="PF02133">
    <property type="entry name" value="Transp_cyt_pur"/>
    <property type="match status" value="1"/>
</dbReference>
<feature type="transmembrane region" description="Helical" evidence="6">
    <location>
        <begin position="270"/>
        <end position="291"/>
    </location>
</feature>
<feature type="transmembrane region" description="Helical" evidence="6">
    <location>
        <begin position="59"/>
        <end position="85"/>
    </location>
</feature>
<feature type="transmembrane region" description="Helical" evidence="6">
    <location>
        <begin position="106"/>
        <end position="123"/>
    </location>
</feature>
<evidence type="ECO:0000256" key="6">
    <source>
        <dbReference type="SAM" id="Phobius"/>
    </source>
</evidence>
<proteinExistence type="inferred from homology"/>
<evidence type="ECO:0000256" key="4">
    <source>
        <dbReference type="ARBA" id="ARBA00022989"/>
    </source>
</evidence>
<evidence type="ECO:0000256" key="5">
    <source>
        <dbReference type="ARBA" id="ARBA00023136"/>
    </source>
</evidence>
<feature type="transmembrane region" description="Helical" evidence="6">
    <location>
        <begin position="350"/>
        <end position="369"/>
    </location>
</feature>
<keyword evidence="3 6" id="KW-0812">Transmembrane</keyword>
<feature type="transmembrane region" description="Helical" evidence="6">
    <location>
        <begin position="33"/>
        <end position="53"/>
    </location>
</feature>
<keyword evidence="5 6" id="KW-0472">Membrane</keyword>
<dbReference type="Gene3D" id="1.10.4160.10">
    <property type="entry name" value="Hydantoin permease"/>
    <property type="match status" value="1"/>
</dbReference>
<comment type="subcellular location">
    <subcellularLocation>
        <location evidence="1">Membrane</location>
        <topology evidence="1">Multi-pass membrane protein</topology>
    </subcellularLocation>
</comment>
<dbReference type="PANTHER" id="PTHR30569">
    <property type="entry name" value="CYTOSINE TRANSPORTER CODB"/>
    <property type="match status" value="1"/>
</dbReference>
<feature type="transmembrane region" description="Helical" evidence="6">
    <location>
        <begin position="135"/>
        <end position="154"/>
    </location>
</feature>
<dbReference type="InterPro" id="IPR001248">
    <property type="entry name" value="Pur-cyt_permease"/>
</dbReference>
<feature type="transmembrane region" description="Helical" evidence="6">
    <location>
        <begin position="401"/>
        <end position="419"/>
    </location>
</feature>
<dbReference type="PANTHER" id="PTHR30569:SF0">
    <property type="entry name" value="CYTOSINE PERMEASE"/>
    <property type="match status" value="1"/>
</dbReference>
<dbReference type="InterPro" id="IPR030191">
    <property type="entry name" value="CodB"/>
</dbReference>
<evidence type="ECO:0000256" key="2">
    <source>
        <dbReference type="ARBA" id="ARBA00008974"/>
    </source>
</evidence>
<dbReference type="Proteomes" id="UP001430755">
    <property type="component" value="Unassembled WGS sequence"/>
</dbReference>
<evidence type="ECO:0000256" key="3">
    <source>
        <dbReference type="ARBA" id="ARBA00022692"/>
    </source>
</evidence>
<name>A0ABS9WDZ9_9ACTN</name>
<accession>A0ABS9WDZ9</accession>
<dbReference type="EMBL" id="JAJMLW010000001">
    <property type="protein sequence ID" value="MCI2240795.1"/>
    <property type="molecule type" value="Genomic_DNA"/>
</dbReference>
<dbReference type="RefSeq" id="WP_242162377.1">
    <property type="nucleotide sequence ID" value="NZ_JAJMLW010000001.1"/>
</dbReference>
<evidence type="ECO:0000313" key="7">
    <source>
        <dbReference type="EMBL" id="MCI2240795.1"/>
    </source>
</evidence>
<feature type="transmembrane region" description="Helical" evidence="6">
    <location>
        <begin position="239"/>
        <end position="264"/>
    </location>
</feature>
<protein>
    <submittedName>
        <fullName evidence="7">Cytosine permease</fullName>
    </submittedName>
</protein>
<feature type="transmembrane region" description="Helical" evidence="6">
    <location>
        <begin position="323"/>
        <end position="344"/>
    </location>
</feature>
<feature type="transmembrane region" description="Helical" evidence="6">
    <location>
        <begin position="207"/>
        <end position="227"/>
    </location>
</feature>
<reference evidence="7" key="1">
    <citation type="submission" date="2021-11" db="EMBL/GenBank/DDBJ databases">
        <title>A Novel Adlercreutzia Species, isolated from a Allomyrina dichotoma larva feces.</title>
        <authorList>
            <person name="Suh M.K."/>
        </authorList>
    </citation>
    <scope>NUCLEOTIDE SEQUENCE</scope>
    <source>
        <strain evidence="7">JBNU-10</strain>
    </source>
</reference>
<feature type="transmembrane region" description="Helical" evidence="6">
    <location>
        <begin position="166"/>
        <end position="187"/>
    </location>
</feature>
<gene>
    <name evidence="7" type="ORF">LPT13_00265</name>
</gene>
<keyword evidence="4 6" id="KW-1133">Transmembrane helix</keyword>
<keyword evidence="8" id="KW-1185">Reference proteome</keyword>
<comment type="caution">
    <text evidence="7">The sequence shown here is derived from an EMBL/GenBank/DDBJ whole genome shotgun (WGS) entry which is preliminary data.</text>
</comment>
<evidence type="ECO:0000256" key="1">
    <source>
        <dbReference type="ARBA" id="ARBA00004141"/>
    </source>
</evidence>
<comment type="similarity">
    <text evidence="2">Belongs to the purine-cytosine permease (2.A.39) family.</text>
</comment>
<organism evidence="7 8">
    <name type="scientific">Adlercreutzia faecimuris</name>
    <dbReference type="NCBI Taxonomy" id="2897341"/>
    <lineage>
        <taxon>Bacteria</taxon>
        <taxon>Bacillati</taxon>
        <taxon>Actinomycetota</taxon>
        <taxon>Coriobacteriia</taxon>
        <taxon>Eggerthellales</taxon>
        <taxon>Eggerthellaceae</taxon>
        <taxon>Adlercreutzia</taxon>
    </lineage>
</organism>